<gene>
    <name evidence="4" type="ORF">GGR16_003720</name>
</gene>
<dbReference type="PANTHER" id="PTHR43464">
    <property type="entry name" value="METHYLTRANSFERASE"/>
    <property type="match status" value="1"/>
</dbReference>
<dbReference type="Pfam" id="PF13489">
    <property type="entry name" value="Methyltransf_23"/>
    <property type="match status" value="1"/>
</dbReference>
<keyword evidence="3" id="KW-0949">S-adenosyl-L-methionine</keyword>
<dbReference type="Gene3D" id="3.40.50.150">
    <property type="entry name" value="Vaccinia Virus protein VP39"/>
    <property type="match status" value="1"/>
</dbReference>
<sequence>MTAQSVHRIPPRDASPLTAAEEARLAWLSESVLNNRFLPAPPPENVFVGDGDYRAIGAEFLGHFVRLGGLKPSDRVLDIGCGIGRMAVPLTQYLDSDAVYEGIDPVGEGIAWCTQTITPVYPNFRFCRLDVAHPLYNPEGPLAGEDVVLPFSDGSFDFAAMVSVATHLPLGEIAAYMREVARLLAPGGRLFLTAFIVTPGDHARDGARPRFERGEAAGTWVADPEAPLGAIGFDSGLVEDAVEAMGLRIERVSLGHWRGGTDAPHYQDVIVAKSPGVPA</sequence>
<protein>
    <submittedName>
        <fullName evidence="4">SAM-dependent methyltransferase</fullName>
    </submittedName>
</protein>
<accession>A0A840C1I8</accession>
<dbReference type="GO" id="GO:0008168">
    <property type="term" value="F:methyltransferase activity"/>
    <property type="evidence" value="ECO:0007669"/>
    <property type="project" value="UniProtKB-KW"/>
</dbReference>
<evidence type="ECO:0000256" key="3">
    <source>
        <dbReference type="ARBA" id="ARBA00022691"/>
    </source>
</evidence>
<keyword evidence="2 4" id="KW-0808">Transferase</keyword>
<dbReference type="SUPFAM" id="SSF53335">
    <property type="entry name" value="S-adenosyl-L-methionine-dependent methyltransferases"/>
    <property type="match status" value="1"/>
</dbReference>
<evidence type="ECO:0000313" key="5">
    <source>
        <dbReference type="Proteomes" id="UP000577362"/>
    </source>
</evidence>
<reference evidence="4 5" key="1">
    <citation type="submission" date="2020-08" db="EMBL/GenBank/DDBJ databases">
        <title>Genomic Encyclopedia of Type Strains, Phase IV (KMG-IV): sequencing the most valuable type-strain genomes for metagenomic binning, comparative biology and taxonomic classification.</title>
        <authorList>
            <person name="Goeker M."/>
        </authorList>
    </citation>
    <scope>NUCLEOTIDE SEQUENCE [LARGE SCALE GENOMIC DNA]</scope>
    <source>
        <strain evidence="4 5">DSM 103737</strain>
    </source>
</reference>
<dbReference type="CDD" id="cd02440">
    <property type="entry name" value="AdoMet_MTases"/>
    <property type="match status" value="1"/>
</dbReference>
<evidence type="ECO:0000313" key="4">
    <source>
        <dbReference type="EMBL" id="MBB4018673.1"/>
    </source>
</evidence>
<dbReference type="Proteomes" id="UP000577362">
    <property type="component" value="Unassembled WGS sequence"/>
</dbReference>
<name>A0A840C1I8_9HYPH</name>
<evidence type="ECO:0000256" key="1">
    <source>
        <dbReference type="ARBA" id="ARBA00022603"/>
    </source>
</evidence>
<keyword evidence="1 4" id="KW-0489">Methyltransferase</keyword>
<dbReference type="PANTHER" id="PTHR43464:SF19">
    <property type="entry name" value="UBIQUINONE BIOSYNTHESIS O-METHYLTRANSFERASE, MITOCHONDRIAL"/>
    <property type="match status" value="1"/>
</dbReference>
<dbReference type="GO" id="GO:0032259">
    <property type="term" value="P:methylation"/>
    <property type="evidence" value="ECO:0007669"/>
    <property type="project" value="UniProtKB-KW"/>
</dbReference>
<keyword evidence="5" id="KW-1185">Reference proteome</keyword>
<dbReference type="EMBL" id="JACIEN010000005">
    <property type="protein sequence ID" value="MBB4018673.1"/>
    <property type="molecule type" value="Genomic_DNA"/>
</dbReference>
<comment type="caution">
    <text evidence="4">The sequence shown here is derived from an EMBL/GenBank/DDBJ whole genome shotgun (WGS) entry which is preliminary data.</text>
</comment>
<proteinExistence type="predicted"/>
<dbReference type="RefSeq" id="WP_019404478.1">
    <property type="nucleotide sequence ID" value="NZ_JACIEN010000005.1"/>
</dbReference>
<organism evidence="4 5">
    <name type="scientific">Chelatococcus caeni</name>
    <dbReference type="NCBI Taxonomy" id="1348468"/>
    <lineage>
        <taxon>Bacteria</taxon>
        <taxon>Pseudomonadati</taxon>
        <taxon>Pseudomonadota</taxon>
        <taxon>Alphaproteobacteria</taxon>
        <taxon>Hyphomicrobiales</taxon>
        <taxon>Chelatococcaceae</taxon>
        <taxon>Chelatococcus</taxon>
    </lineage>
</organism>
<evidence type="ECO:0000256" key="2">
    <source>
        <dbReference type="ARBA" id="ARBA00022679"/>
    </source>
</evidence>
<dbReference type="InterPro" id="IPR029063">
    <property type="entry name" value="SAM-dependent_MTases_sf"/>
</dbReference>
<dbReference type="AlphaFoldDB" id="A0A840C1I8"/>